<evidence type="ECO:0000313" key="1">
    <source>
        <dbReference type="EMBL" id="QFZ81971.1"/>
    </source>
</evidence>
<dbReference type="RefSeq" id="WP_093298959.1">
    <property type="nucleotide sequence ID" value="NZ_CP045644.1"/>
</dbReference>
<gene>
    <name evidence="1" type="ORF">GFK26_03970</name>
</gene>
<organism evidence="1 2">
    <name type="scientific">Variovorax paradoxus</name>
    <dbReference type="NCBI Taxonomy" id="34073"/>
    <lineage>
        <taxon>Bacteria</taxon>
        <taxon>Pseudomonadati</taxon>
        <taxon>Pseudomonadota</taxon>
        <taxon>Betaproteobacteria</taxon>
        <taxon>Burkholderiales</taxon>
        <taxon>Comamonadaceae</taxon>
        <taxon>Variovorax</taxon>
    </lineage>
</organism>
<reference evidence="1 2" key="1">
    <citation type="submission" date="2019-10" db="EMBL/GenBank/DDBJ databases">
        <title>Complete genome sequence of Variovorax paradoxus 5C-2.</title>
        <authorList>
            <person name="Gogoleva N.E."/>
            <person name="Balkin A.S."/>
        </authorList>
    </citation>
    <scope>NUCLEOTIDE SEQUENCE [LARGE SCALE GENOMIC DNA]</scope>
    <source>
        <strain evidence="1 2">5C-2</strain>
    </source>
</reference>
<evidence type="ECO:0000313" key="2">
    <source>
        <dbReference type="Proteomes" id="UP000326780"/>
    </source>
</evidence>
<dbReference type="Proteomes" id="UP000326780">
    <property type="component" value="Chromosome"/>
</dbReference>
<name>A0A5Q0LX88_VARPD</name>
<dbReference type="EMBL" id="CP045644">
    <property type="protein sequence ID" value="QFZ81971.1"/>
    <property type="molecule type" value="Genomic_DNA"/>
</dbReference>
<protein>
    <submittedName>
        <fullName evidence="1">Uncharacterized protein</fullName>
    </submittedName>
</protein>
<accession>A0A5Q0LX88</accession>
<sequence>MKSELFEQHLLDVYQEAIRFRKWAVAEHLLCAIEACAPAEAPISASVASAYSVLAAEAQKPRRCGTRSKRD</sequence>
<dbReference type="AlphaFoldDB" id="A0A5Q0LX88"/>
<proteinExistence type="predicted"/>